<name>A0ACA9Q4X2_9GLOM</name>
<proteinExistence type="predicted"/>
<gene>
    <name evidence="1" type="ORF">ACOLOM_LOCUS11536</name>
</gene>
<dbReference type="Proteomes" id="UP000789525">
    <property type="component" value="Unassembled WGS sequence"/>
</dbReference>
<dbReference type="EMBL" id="CAJVPT010041989">
    <property type="protein sequence ID" value="CAG8729172.1"/>
    <property type="molecule type" value="Genomic_DNA"/>
</dbReference>
<reference evidence="1" key="1">
    <citation type="submission" date="2021-06" db="EMBL/GenBank/DDBJ databases">
        <authorList>
            <person name="Kallberg Y."/>
            <person name="Tangrot J."/>
            <person name="Rosling A."/>
        </authorList>
    </citation>
    <scope>NUCLEOTIDE SEQUENCE</scope>
    <source>
        <strain evidence="1">CL356</strain>
    </source>
</reference>
<keyword evidence="2" id="KW-1185">Reference proteome</keyword>
<accession>A0ACA9Q4X2</accession>
<evidence type="ECO:0000313" key="1">
    <source>
        <dbReference type="EMBL" id="CAG8729172.1"/>
    </source>
</evidence>
<protein>
    <submittedName>
        <fullName evidence="1">2729_t:CDS:1</fullName>
    </submittedName>
</protein>
<organism evidence="1 2">
    <name type="scientific">Acaulospora colombiana</name>
    <dbReference type="NCBI Taxonomy" id="27376"/>
    <lineage>
        <taxon>Eukaryota</taxon>
        <taxon>Fungi</taxon>
        <taxon>Fungi incertae sedis</taxon>
        <taxon>Mucoromycota</taxon>
        <taxon>Glomeromycotina</taxon>
        <taxon>Glomeromycetes</taxon>
        <taxon>Diversisporales</taxon>
        <taxon>Acaulosporaceae</taxon>
        <taxon>Acaulospora</taxon>
    </lineage>
</organism>
<comment type="caution">
    <text evidence="1">The sequence shown here is derived from an EMBL/GenBank/DDBJ whole genome shotgun (WGS) entry which is preliminary data.</text>
</comment>
<sequence>KRSDIYSFGVIMSELASGRPPFELLKSNRRLLLNLIVNGDRDSPIISGAPVLFTQLYQHCWDADPSKRPTIEDAVKSLANVHPEESKIHSRPPTEIKFQEEPHSRLRRYIRTGKPSSSVPAISPRVDSIGWMDSTNEFSEYDVIEKDDLKGYARYSGKSTSMPSIKDASPSSKRREKARSLSFVTFRKSSQRPRSYENGLHHSVSLSEGSSSSKSDNEYPDMGAGSLLQDGNQPKIILIARYCPVKSIIKVLEQLKRQGADLTPRETYKSKSVFHNLIWNDHLFDAVRLNHSQRKLAKHESFRVVLKWLISNNLNINAADDFGWTTLHEAIWKRREPGVILALLENQANPNIPDKFGATPLHQCFDLLRKTTRDDENQHIFIIMRILLQHGADPNMKLPDTTLTISGSSLPNCLFAAVYMDLPLDIIELMIKRGADITSATFQGLRLIDFAAKINNTVAL</sequence>
<feature type="non-terminal residue" evidence="1">
    <location>
        <position position="460"/>
    </location>
</feature>
<feature type="non-terminal residue" evidence="1">
    <location>
        <position position="1"/>
    </location>
</feature>
<evidence type="ECO:0000313" key="2">
    <source>
        <dbReference type="Proteomes" id="UP000789525"/>
    </source>
</evidence>